<dbReference type="EMBL" id="JBHMAX010000017">
    <property type="protein sequence ID" value="MFB9732208.1"/>
    <property type="molecule type" value="Genomic_DNA"/>
</dbReference>
<dbReference type="Proteomes" id="UP001589613">
    <property type="component" value="Unassembled WGS sequence"/>
</dbReference>
<reference evidence="1 2" key="1">
    <citation type="submission" date="2024-09" db="EMBL/GenBank/DDBJ databases">
        <authorList>
            <person name="Sun Q."/>
            <person name="Mori K."/>
        </authorList>
    </citation>
    <scope>NUCLEOTIDE SEQUENCE [LARGE SCALE GENOMIC DNA]</scope>
    <source>
        <strain evidence="1 2">JCM 12763</strain>
    </source>
</reference>
<name>A0ABV5V3B7_9MICO</name>
<organism evidence="1 2">
    <name type="scientific">Ornithinimicrobium kibberense</name>
    <dbReference type="NCBI Taxonomy" id="282060"/>
    <lineage>
        <taxon>Bacteria</taxon>
        <taxon>Bacillati</taxon>
        <taxon>Actinomycetota</taxon>
        <taxon>Actinomycetes</taxon>
        <taxon>Micrococcales</taxon>
        <taxon>Ornithinimicrobiaceae</taxon>
        <taxon>Ornithinimicrobium</taxon>
    </lineage>
</organism>
<gene>
    <name evidence="1" type="ORF">ACFFN0_09145</name>
</gene>
<sequence length="77" mass="8197">MADDEAVTHRLRQVDAPLDLLLEALRLDVELGLTVSVAALDRVAEEGSRSVGKVTASSCFCRPITSYSPRVSSGPTP</sequence>
<evidence type="ECO:0000313" key="2">
    <source>
        <dbReference type="Proteomes" id="UP001589613"/>
    </source>
</evidence>
<comment type="caution">
    <text evidence="1">The sequence shown here is derived from an EMBL/GenBank/DDBJ whole genome shotgun (WGS) entry which is preliminary data.</text>
</comment>
<proteinExistence type="predicted"/>
<keyword evidence="2" id="KW-1185">Reference proteome</keyword>
<dbReference type="RefSeq" id="WP_141338288.1">
    <property type="nucleotide sequence ID" value="NZ_JBHMAX010000017.1"/>
</dbReference>
<protein>
    <submittedName>
        <fullName evidence="1">Uncharacterized protein</fullName>
    </submittedName>
</protein>
<accession>A0ABV5V3B7</accession>
<evidence type="ECO:0000313" key="1">
    <source>
        <dbReference type="EMBL" id="MFB9732208.1"/>
    </source>
</evidence>